<protein>
    <submittedName>
        <fullName evidence="5">Dimethylallyltransferase</fullName>
    </submittedName>
</protein>
<dbReference type="PROSITE" id="PS00723">
    <property type="entry name" value="POLYPRENYL_SYNTHASE_1"/>
    <property type="match status" value="1"/>
</dbReference>
<keyword evidence="3 5" id="KW-0808">Transferase</keyword>
<dbReference type="InterPro" id="IPR008949">
    <property type="entry name" value="Isoprenoid_synthase_dom_sf"/>
</dbReference>
<dbReference type="Pfam" id="PF00348">
    <property type="entry name" value="polyprenyl_synt"/>
    <property type="match status" value="1"/>
</dbReference>
<keyword evidence="2" id="KW-0460">Magnesium</keyword>
<dbReference type="AlphaFoldDB" id="A0A8H9HN85"/>
<dbReference type="GO" id="GO:0004659">
    <property type="term" value="F:prenyltransferase activity"/>
    <property type="evidence" value="ECO:0007669"/>
    <property type="project" value="InterPro"/>
</dbReference>
<evidence type="ECO:0000256" key="3">
    <source>
        <dbReference type="RuleBase" id="RU004466"/>
    </source>
</evidence>
<dbReference type="PANTHER" id="PTHR12001">
    <property type="entry name" value="GERANYLGERANYL PYROPHOSPHATE SYNTHASE"/>
    <property type="match status" value="1"/>
</dbReference>
<evidence type="ECO:0000256" key="4">
    <source>
        <dbReference type="SAM" id="MobiDB-lite"/>
    </source>
</evidence>
<organism evidence="5 6">
    <name type="scientific">Kitasatospora aureofaciens</name>
    <name type="common">Streptomyces aureofaciens</name>
    <dbReference type="NCBI Taxonomy" id="1894"/>
    <lineage>
        <taxon>Bacteria</taxon>
        <taxon>Bacillati</taxon>
        <taxon>Actinomycetota</taxon>
        <taxon>Actinomycetes</taxon>
        <taxon>Kitasatosporales</taxon>
        <taxon>Streptomycetaceae</taxon>
        <taxon>Kitasatospora</taxon>
    </lineage>
</organism>
<comment type="similarity">
    <text evidence="3">Belongs to the FPP/GGPP synthase family.</text>
</comment>
<dbReference type="EMBL" id="BMUB01000005">
    <property type="protein sequence ID" value="GGU75365.1"/>
    <property type="molecule type" value="Genomic_DNA"/>
</dbReference>
<accession>A0A8H9HN85</accession>
<dbReference type="PANTHER" id="PTHR12001:SF71">
    <property type="entry name" value="(2E,6E)-FARNESYL DIPHOSPHATE SYNTHASE"/>
    <property type="match status" value="1"/>
</dbReference>
<gene>
    <name evidence="5" type="ORF">GCM10010502_29200</name>
</gene>
<comment type="caution">
    <text evidence="5">The sequence shown here is derived from an EMBL/GenBank/DDBJ whole genome shotgun (WGS) entry which is preliminary data.</text>
</comment>
<sequence>MTAAPVAGEPARADGRTVGPVGRTDTVRAATTSIDSTSIDRTGIDTSGTDSTRPPRAVRHHEGEGTHVESRTGFAVGGTAHAEPVSVPELLARSRTLCTPPLRATVARLAAPMDTVAAYHFGWIDRDGTAVEGDGGKAVRPALALLSAQAAGAAAEVGVPGGVAVELVHNFSLLHDDLMDGDETRRHRATAWTVFGPAQAILVGDALATLGTEVLLDAGDTGGASPADAARAVRLLTTATRHLIDGQAMDVAFEQRDSVTVAECLEMEGGKTAALLAAASAIGAVLAGADDKVSGALQRYGHHLGLAFQAVDDLLGIWGATEVTGKPHWGDLRQRKKSLPVAAALAEGGAASRRLAEELADPKGRGEEPEPELAARAALIEEAGGRAWTQEEARRQHTTALAALDEVPMSDAVREHFVALAEFVVVRER</sequence>
<name>A0A8H9HN85_KITAU</name>
<evidence type="ECO:0000313" key="5">
    <source>
        <dbReference type="EMBL" id="GGU75365.1"/>
    </source>
</evidence>
<dbReference type="Gene3D" id="1.10.600.10">
    <property type="entry name" value="Farnesyl Diphosphate Synthase"/>
    <property type="match status" value="1"/>
</dbReference>
<dbReference type="Proteomes" id="UP000610124">
    <property type="component" value="Unassembled WGS sequence"/>
</dbReference>
<dbReference type="GO" id="GO:0046872">
    <property type="term" value="F:metal ion binding"/>
    <property type="evidence" value="ECO:0007669"/>
    <property type="project" value="UniProtKB-KW"/>
</dbReference>
<feature type="compositionally biased region" description="Low complexity" evidence="4">
    <location>
        <begin position="31"/>
        <end position="47"/>
    </location>
</feature>
<reference evidence="5" key="2">
    <citation type="submission" date="2020-09" db="EMBL/GenBank/DDBJ databases">
        <authorList>
            <person name="Sun Q."/>
            <person name="Ohkuma M."/>
        </authorList>
    </citation>
    <scope>NUCLEOTIDE SEQUENCE</scope>
    <source>
        <strain evidence="5">JCM 4434</strain>
    </source>
</reference>
<proteinExistence type="inferred from homology"/>
<evidence type="ECO:0000256" key="1">
    <source>
        <dbReference type="ARBA" id="ARBA00022723"/>
    </source>
</evidence>
<dbReference type="CDD" id="cd00685">
    <property type="entry name" value="Trans_IPPS_HT"/>
    <property type="match status" value="1"/>
</dbReference>
<dbReference type="GO" id="GO:0008299">
    <property type="term" value="P:isoprenoid biosynthetic process"/>
    <property type="evidence" value="ECO:0007669"/>
    <property type="project" value="InterPro"/>
</dbReference>
<dbReference type="SUPFAM" id="SSF48576">
    <property type="entry name" value="Terpenoid synthases"/>
    <property type="match status" value="1"/>
</dbReference>
<dbReference type="InterPro" id="IPR000092">
    <property type="entry name" value="Polyprenyl_synt"/>
</dbReference>
<feature type="region of interest" description="Disordered" evidence="4">
    <location>
        <begin position="1"/>
        <end position="68"/>
    </location>
</feature>
<dbReference type="InterPro" id="IPR033749">
    <property type="entry name" value="Polyprenyl_synt_CS"/>
</dbReference>
<keyword evidence="1" id="KW-0479">Metal-binding</keyword>
<evidence type="ECO:0000256" key="2">
    <source>
        <dbReference type="ARBA" id="ARBA00022842"/>
    </source>
</evidence>
<evidence type="ECO:0000313" key="6">
    <source>
        <dbReference type="Proteomes" id="UP000610124"/>
    </source>
</evidence>
<dbReference type="SFLD" id="SFLDG01017">
    <property type="entry name" value="Polyprenyl_Transferase_Like"/>
    <property type="match status" value="1"/>
</dbReference>
<dbReference type="SFLD" id="SFLDS00005">
    <property type="entry name" value="Isoprenoid_Synthase_Type_I"/>
    <property type="match status" value="1"/>
</dbReference>
<reference evidence="5" key="1">
    <citation type="journal article" date="2014" name="Int. J. Syst. Evol. Microbiol.">
        <title>Complete genome sequence of Corynebacterium casei LMG S-19264T (=DSM 44701T), isolated from a smear-ripened cheese.</title>
        <authorList>
            <consortium name="US DOE Joint Genome Institute (JGI-PGF)"/>
            <person name="Walter F."/>
            <person name="Albersmeier A."/>
            <person name="Kalinowski J."/>
            <person name="Ruckert C."/>
        </authorList>
    </citation>
    <scope>NUCLEOTIDE SEQUENCE</scope>
    <source>
        <strain evidence="5">JCM 4434</strain>
    </source>
</reference>